<evidence type="ECO:0000313" key="2">
    <source>
        <dbReference type="EMBL" id="ADQ18635.1"/>
    </source>
</evidence>
<sequence length="226" mass="24987">MFIKSKKEGQRFYITLSRPEKRNAFTPLMIKEIEAAIHEANADEEVKVVILNAEGPVFCAGMDLKAFNEDASAGNTSLGEVMSQLIKPSIAVLEGPVYAGGFLIIGECTFVLAKEEVTFILPEVKLGLFPFQVLAGLLRSMPEKQALQLCLDPSPFDVQKALELGIVDYILMEDTLESILVRFESLPSAGVKAGIKVARSLRDVLPSERYSYLLQVLNDFKMRNSL</sequence>
<dbReference type="CDD" id="cd06558">
    <property type="entry name" value="crotonase-like"/>
    <property type="match status" value="1"/>
</dbReference>
<dbReference type="GO" id="GO:0003824">
    <property type="term" value="F:catalytic activity"/>
    <property type="evidence" value="ECO:0007669"/>
    <property type="project" value="UniProtKB-ARBA"/>
</dbReference>
<organism evidence="2 3">
    <name type="scientific">Leadbetterella byssophila (strain DSM 17132 / JCM 16389 / KACC 11308 / NBRC 106382 / 4M15)</name>
    <dbReference type="NCBI Taxonomy" id="649349"/>
    <lineage>
        <taxon>Bacteria</taxon>
        <taxon>Pseudomonadati</taxon>
        <taxon>Bacteroidota</taxon>
        <taxon>Cytophagia</taxon>
        <taxon>Cytophagales</taxon>
        <taxon>Leadbetterellaceae</taxon>
        <taxon>Leadbetterella</taxon>
    </lineage>
</organism>
<dbReference type="STRING" id="649349.Lbys_2973"/>
<dbReference type="eggNOG" id="COG1024">
    <property type="taxonomic scope" value="Bacteria"/>
</dbReference>
<dbReference type="InterPro" id="IPR051683">
    <property type="entry name" value="Enoyl-CoA_Hydratase/Isomerase"/>
</dbReference>
<dbReference type="KEGG" id="lby:Lbys_2973"/>
<gene>
    <name evidence="2" type="ordered locus">Lbys_2973</name>
</gene>
<dbReference type="Gene3D" id="3.90.226.10">
    <property type="entry name" value="2-enoyl-CoA Hydratase, Chain A, domain 1"/>
    <property type="match status" value="1"/>
</dbReference>
<dbReference type="RefSeq" id="WP_013409667.1">
    <property type="nucleotide sequence ID" value="NC_014655.1"/>
</dbReference>
<evidence type="ECO:0000313" key="3">
    <source>
        <dbReference type="Proteomes" id="UP000007435"/>
    </source>
</evidence>
<accession>E4RT97</accession>
<reference evidence="2 3" key="2">
    <citation type="journal article" date="2011" name="Stand. Genomic Sci.">
        <title>Complete genome sequence of Leadbetterella byssophila type strain (4M15).</title>
        <authorList>
            <person name="Abt B."/>
            <person name="Teshima H."/>
            <person name="Lucas S."/>
            <person name="Lapidus A."/>
            <person name="Del Rio T.G."/>
            <person name="Nolan M."/>
            <person name="Tice H."/>
            <person name="Cheng J.F."/>
            <person name="Pitluck S."/>
            <person name="Liolios K."/>
            <person name="Pagani I."/>
            <person name="Ivanova N."/>
            <person name="Mavromatis K."/>
            <person name="Pati A."/>
            <person name="Tapia R."/>
            <person name="Han C."/>
            <person name="Goodwin L."/>
            <person name="Chen A."/>
            <person name="Palaniappan K."/>
            <person name="Land M."/>
            <person name="Hauser L."/>
            <person name="Chang Y.J."/>
            <person name="Jeffries C.D."/>
            <person name="Rohde M."/>
            <person name="Goker M."/>
            <person name="Tindall B.J."/>
            <person name="Detter J.C."/>
            <person name="Woyke T."/>
            <person name="Bristow J."/>
            <person name="Eisen J.A."/>
            <person name="Markowitz V."/>
            <person name="Hugenholtz P."/>
            <person name="Klenk H.P."/>
            <person name="Kyrpides N.C."/>
        </authorList>
    </citation>
    <scope>NUCLEOTIDE SEQUENCE [LARGE SCALE GENOMIC DNA]</scope>
    <source>
        <strain evidence="3">DSM 17132 / JCM 16389 / KACC 11308 / NBRC 106382 / 4M15</strain>
    </source>
</reference>
<dbReference type="InterPro" id="IPR029045">
    <property type="entry name" value="ClpP/crotonase-like_dom_sf"/>
</dbReference>
<dbReference type="HOGENOM" id="CLU_009834_7_3_10"/>
<name>E4RT97_LEAB4</name>
<evidence type="ECO:0000256" key="1">
    <source>
        <dbReference type="ARBA" id="ARBA00005254"/>
    </source>
</evidence>
<dbReference type="OrthoDB" id="9775794at2"/>
<dbReference type="AlphaFoldDB" id="E4RT97"/>
<protein>
    <submittedName>
        <fullName evidence="2">Enoyl-CoA hydratase/isomerase</fullName>
    </submittedName>
</protein>
<dbReference type="Pfam" id="PF00378">
    <property type="entry name" value="ECH_1"/>
    <property type="match status" value="1"/>
</dbReference>
<dbReference type="PANTHER" id="PTHR42964:SF1">
    <property type="entry name" value="POLYKETIDE BIOSYNTHESIS ENOYL-COA HYDRATASE PKSH-RELATED"/>
    <property type="match status" value="1"/>
</dbReference>
<dbReference type="SUPFAM" id="SSF52096">
    <property type="entry name" value="ClpP/crotonase"/>
    <property type="match status" value="1"/>
</dbReference>
<dbReference type="EMBL" id="CP002305">
    <property type="protein sequence ID" value="ADQ18635.1"/>
    <property type="molecule type" value="Genomic_DNA"/>
</dbReference>
<comment type="similarity">
    <text evidence="1">Belongs to the enoyl-CoA hydratase/isomerase family.</text>
</comment>
<reference key="1">
    <citation type="submission" date="2010-11" db="EMBL/GenBank/DDBJ databases">
        <title>The complete genome of Leadbetterella byssophila DSM 17132.</title>
        <authorList>
            <consortium name="US DOE Joint Genome Institute (JGI-PGF)"/>
            <person name="Lucas S."/>
            <person name="Copeland A."/>
            <person name="Lapidus A."/>
            <person name="Glavina del Rio T."/>
            <person name="Dalin E."/>
            <person name="Tice H."/>
            <person name="Bruce D."/>
            <person name="Goodwin L."/>
            <person name="Pitluck S."/>
            <person name="Kyrpides N."/>
            <person name="Mavromatis K."/>
            <person name="Ivanova N."/>
            <person name="Teshima H."/>
            <person name="Brettin T."/>
            <person name="Detter J.C."/>
            <person name="Han C."/>
            <person name="Tapia R."/>
            <person name="Land M."/>
            <person name="Hauser L."/>
            <person name="Markowitz V."/>
            <person name="Cheng J.-F."/>
            <person name="Hugenholtz P."/>
            <person name="Woyke T."/>
            <person name="Wu D."/>
            <person name="Tindall B."/>
            <person name="Pomrenke H.G."/>
            <person name="Brambilla E."/>
            <person name="Klenk H.-P."/>
            <person name="Eisen J.A."/>
        </authorList>
    </citation>
    <scope>NUCLEOTIDE SEQUENCE [LARGE SCALE GENOMIC DNA]</scope>
    <source>
        <strain>DSM 17132</strain>
    </source>
</reference>
<proteinExistence type="inferred from homology"/>
<keyword evidence="3" id="KW-1185">Reference proteome</keyword>
<dbReference type="Proteomes" id="UP000007435">
    <property type="component" value="Chromosome"/>
</dbReference>
<dbReference type="PANTHER" id="PTHR42964">
    <property type="entry name" value="ENOYL-COA HYDRATASE"/>
    <property type="match status" value="1"/>
</dbReference>
<dbReference type="InterPro" id="IPR001753">
    <property type="entry name" value="Enoyl-CoA_hydra/iso"/>
</dbReference>